<comment type="cofactor">
    <cofactor evidence="3">
        <name>a divalent metal cation</name>
        <dbReference type="ChEBI" id="CHEBI:60240"/>
    </cofactor>
    <text evidence="3">Binds 2 divalent metal cations per subunit.</text>
</comment>
<feature type="binding site" evidence="3">
    <location>
        <position position="87"/>
    </location>
    <ligand>
        <name>a divalent metal cation</name>
        <dbReference type="ChEBI" id="CHEBI:60240"/>
        <label>1</label>
    </ligand>
</feature>
<dbReference type="Pfam" id="PF02126">
    <property type="entry name" value="PTE"/>
    <property type="match status" value="1"/>
</dbReference>
<feature type="binding site" evidence="3">
    <location>
        <position position="223"/>
    </location>
    <ligand>
        <name>a divalent metal cation</name>
        <dbReference type="ChEBI" id="CHEBI:60240"/>
        <label>2</label>
    </ligand>
</feature>
<feature type="binding site" evidence="3">
    <location>
        <position position="352"/>
    </location>
    <ligand>
        <name>a divalent metal cation</name>
        <dbReference type="ChEBI" id="CHEBI:60240"/>
        <label>1</label>
    </ligand>
</feature>
<dbReference type="SUPFAM" id="SSF51556">
    <property type="entry name" value="Metallo-dependent hydrolases"/>
    <property type="match status" value="1"/>
</dbReference>
<evidence type="ECO:0000256" key="3">
    <source>
        <dbReference type="PIRSR" id="PIRSR601559-52"/>
    </source>
</evidence>
<organism evidence="5 6">
    <name type="scientific">Phreatobacter aquaticus</name>
    <dbReference type="NCBI Taxonomy" id="2570229"/>
    <lineage>
        <taxon>Bacteria</taxon>
        <taxon>Pseudomonadati</taxon>
        <taxon>Pseudomonadota</taxon>
        <taxon>Alphaproteobacteria</taxon>
        <taxon>Hyphomicrobiales</taxon>
        <taxon>Phreatobacteraceae</taxon>
        <taxon>Phreatobacter</taxon>
    </lineage>
</organism>
<dbReference type="AlphaFoldDB" id="A0A4D7QMD2"/>
<keyword evidence="2" id="KW-0378">Hydrolase</keyword>
<proteinExistence type="inferred from homology"/>
<comment type="caution">
    <text evidence="4">Lacks conserved residue(s) required for the propagation of feature annotation.</text>
</comment>
<evidence type="ECO:0000256" key="2">
    <source>
        <dbReference type="ARBA" id="ARBA00022801"/>
    </source>
</evidence>
<feature type="binding site" evidence="3">
    <location>
        <position position="223"/>
    </location>
    <ligand>
        <name>a divalent metal cation</name>
        <dbReference type="ChEBI" id="CHEBI:60240"/>
        <label>1</label>
    </ligand>
</feature>
<dbReference type="GO" id="GO:0016788">
    <property type="term" value="F:hydrolase activity, acting on ester bonds"/>
    <property type="evidence" value="ECO:0007669"/>
    <property type="project" value="InterPro"/>
</dbReference>
<dbReference type="InterPro" id="IPR017947">
    <property type="entry name" value="AryldialkylPase_Zn-BS"/>
</dbReference>
<evidence type="ECO:0000313" key="6">
    <source>
        <dbReference type="Proteomes" id="UP000298588"/>
    </source>
</evidence>
<dbReference type="PANTHER" id="PTHR10819:SF3">
    <property type="entry name" value="PHOSPHOTRIESTERASE-RELATED PROTEIN"/>
    <property type="match status" value="1"/>
</dbReference>
<dbReference type="PROSITE" id="PS51347">
    <property type="entry name" value="PHOSPHOTRIESTERASE_2"/>
    <property type="match status" value="1"/>
</dbReference>
<name>A0A4D7QMD2_9HYPH</name>
<dbReference type="OrthoDB" id="9795018at2"/>
<dbReference type="InterPro" id="IPR032466">
    <property type="entry name" value="Metal_Hydrolase"/>
</dbReference>
<dbReference type="PROSITE" id="PS01322">
    <property type="entry name" value="PHOSPHOTRIESTERASE_1"/>
    <property type="match status" value="1"/>
</dbReference>
<feature type="binding site" evidence="3">
    <location>
        <position position="85"/>
    </location>
    <ligand>
        <name>a divalent metal cation</name>
        <dbReference type="ChEBI" id="CHEBI:60240"/>
        <label>1</label>
    </ligand>
</feature>
<reference evidence="5 6" key="1">
    <citation type="submission" date="2019-04" db="EMBL/GenBank/DDBJ databases">
        <title>Phreatobacter aquaticus sp. nov.</title>
        <authorList>
            <person name="Choi A."/>
            <person name="Baek K."/>
        </authorList>
    </citation>
    <scope>NUCLEOTIDE SEQUENCE [LARGE SCALE GENOMIC DNA]</scope>
    <source>
        <strain evidence="5 6">NMCR1094</strain>
    </source>
</reference>
<dbReference type="InterPro" id="IPR001559">
    <property type="entry name" value="Phosphotriesterase"/>
</dbReference>
<keyword evidence="1 3" id="KW-0479">Metal-binding</keyword>
<feature type="binding site" evidence="3">
    <location>
        <position position="255"/>
    </location>
    <ligand>
        <name>a divalent metal cation</name>
        <dbReference type="ChEBI" id="CHEBI:60240"/>
        <label>2</label>
    </ligand>
</feature>
<dbReference type="Proteomes" id="UP000298588">
    <property type="component" value="Chromosome"/>
</dbReference>
<protein>
    <submittedName>
        <fullName evidence="5">Aryldialkylphosphatase</fullName>
    </submittedName>
</protein>
<dbReference type="KEGG" id="paqt:E8L99_12990"/>
<gene>
    <name evidence="5" type="ORF">E8L99_12990</name>
</gene>
<dbReference type="EMBL" id="CP039865">
    <property type="protein sequence ID" value="QCK86606.1"/>
    <property type="molecule type" value="Genomic_DNA"/>
</dbReference>
<comment type="similarity">
    <text evidence="4">Belongs to the metallo-dependent hydrolases superfamily. Phosphotriesterase family.</text>
</comment>
<accession>A0A4D7QMD2</accession>
<keyword evidence="6" id="KW-1185">Reference proteome</keyword>
<evidence type="ECO:0000256" key="4">
    <source>
        <dbReference type="PROSITE-ProRule" id="PRU00679"/>
    </source>
</evidence>
<evidence type="ECO:0000313" key="5">
    <source>
        <dbReference type="EMBL" id="QCK86606.1"/>
    </source>
</evidence>
<sequence length="406" mass="43969">MRALIGHCCDPLIVTDWRRRHTQCMQSFMPSASLRHCGFSGHLVAQEGSRRGGERGSRRIGVLNPHVMTVTGPIDPATLGPTLMHEHLLCDLTPRTLRGSGRSEVEIDLANAFAVAYRPNDHFGNQRLQDLDIAIREAAIFKAAGGGAIVEMTIAGIAPDTEGLAAIAHATGVHVIAGSGFYTEGYQDEATLALSVEAMTETIVAELREGLHGTAIRAGIIGEIGCSWPMTPFERRSLQAGARAQRATGATITVHPGRHPQAPHEILDVLEAEGADLSRVIIDHMDRTYETDDAAVLALARRGCVVEYDFFGIETSQYWMGVADLPNDWMRIRAIRKLFEAGLGAQVAISHDICTRSRLASFGGHGYAHLVTNGVQLMRDRGFSQAEIDLMLVDTPRRLLTIAGAA</sequence>
<feature type="binding site" evidence="3">
    <location>
        <position position="284"/>
    </location>
    <ligand>
        <name>a divalent metal cation</name>
        <dbReference type="ChEBI" id="CHEBI:60240"/>
        <label>2</label>
    </ligand>
</feature>
<dbReference type="PANTHER" id="PTHR10819">
    <property type="entry name" value="PHOSPHOTRIESTERASE-RELATED"/>
    <property type="match status" value="1"/>
</dbReference>
<dbReference type="Gene3D" id="3.20.20.140">
    <property type="entry name" value="Metal-dependent hydrolases"/>
    <property type="match status" value="1"/>
</dbReference>
<evidence type="ECO:0000256" key="1">
    <source>
        <dbReference type="ARBA" id="ARBA00022723"/>
    </source>
</evidence>
<dbReference type="GO" id="GO:0008270">
    <property type="term" value="F:zinc ion binding"/>
    <property type="evidence" value="ECO:0007669"/>
    <property type="project" value="InterPro"/>
</dbReference>